<evidence type="ECO:0000256" key="4">
    <source>
        <dbReference type="ARBA" id="ARBA00022801"/>
    </source>
</evidence>
<protein>
    <recommendedName>
        <fullName evidence="6">nicotinamidase</fullName>
        <ecNumber evidence="6">3.5.1.19</ecNumber>
    </recommendedName>
    <alternativeName>
        <fullName evidence="7">Nicotinamide deamidase</fullName>
    </alternativeName>
</protein>
<keyword evidence="11" id="KW-1185">Reference proteome</keyword>
<dbReference type="PANTHER" id="PTHR11080">
    <property type="entry name" value="PYRAZINAMIDASE/NICOTINAMIDASE"/>
    <property type="match status" value="1"/>
</dbReference>
<evidence type="ECO:0000313" key="11">
    <source>
        <dbReference type="Proteomes" id="UP001519460"/>
    </source>
</evidence>
<dbReference type="EMBL" id="JACVVK020000398">
    <property type="protein sequence ID" value="KAK7475678.1"/>
    <property type="molecule type" value="Genomic_DNA"/>
</dbReference>
<dbReference type="InterPro" id="IPR000868">
    <property type="entry name" value="Isochorismatase-like_dom"/>
</dbReference>
<proteinExistence type="inferred from homology"/>
<evidence type="ECO:0000256" key="8">
    <source>
        <dbReference type="SAM" id="SignalP"/>
    </source>
</evidence>
<reference evidence="10 11" key="1">
    <citation type="journal article" date="2023" name="Sci. Data">
        <title>Genome assembly of the Korean intertidal mud-creeper Batillaria attramentaria.</title>
        <authorList>
            <person name="Patra A.K."/>
            <person name="Ho P.T."/>
            <person name="Jun S."/>
            <person name="Lee S.J."/>
            <person name="Kim Y."/>
            <person name="Won Y.J."/>
        </authorList>
    </citation>
    <scope>NUCLEOTIDE SEQUENCE [LARGE SCALE GENOMIC DNA]</scope>
    <source>
        <strain evidence="10">Wonlab-2016</strain>
    </source>
</reference>
<evidence type="ECO:0000256" key="7">
    <source>
        <dbReference type="ARBA" id="ARBA00043224"/>
    </source>
</evidence>
<dbReference type="AlphaFoldDB" id="A0ABD0JLU6"/>
<organism evidence="10 11">
    <name type="scientific">Batillaria attramentaria</name>
    <dbReference type="NCBI Taxonomy" id="370345"/>
    <lineage>
        <taxon>Eukaryota</taxon>
        <taxon>Metazoa</taxon>
        <taxon>Spiralia</taxon>
        <taxon>Lophotrochozoa</taxon>
        <taxon>Mollusca</taxon>
        <taxon>Gastropoda</taxon>
        <taxon>Caenogastropoda</taxon>
        <taxon>Sorbeoconcha</taxon>
        <taxon>Cerithioidea</taxon>
        <taxon>Batillariidae</taxon>
        <taxon>Batillaria</taxon>
    </lineage>
</organism>
<dbReference type="SUPFAM" id="SSF52499">
    <property type="entry name" value="Isochorismatase-like hydrolases"/>
    <property type="match status" value="1"/>
</dbReference>
<feature type="domain" description="Isochorismatase-like" evidence="9">
    <location>
        <begin position="139"/>
        <end position="265"/>
    </location>
</feature>
<dbReference type="InterPro" id="IPR052347">
    <property type="entry name" value="Isochorismatase_Nicotinamidase"/>
</dbReference>
<dbReference type="EC" id="3.5.1.19" evidence="6"/>
<evidence type="ECO:0000313" key="10">
    <source>
        <dbReference type="EMBL" id="KAK7475678.1"/>
    </source>
</evidence>
<evidence type="ECO:0000256" key="6">
    <source>
        <dbReference type="ARBA" id="ARBA00039017"/>
    </source>
</evidence>
<evidence type="ECO:0000259" key="9">
    <source>
        <dbReference type="Pfam" id="PF00857"/>
    </source>
</evidence>
<comment type="caution">
    <text evidence="10">The sequence shown here is derived from an EMBL/GenBank/DDBJ whole genome shotgun (WGS) entry which is preliminary data.</text>
</comment>
<feature type="chain" id="PRO_5044744761" description="nicotinamidase" evidence="8">
    <location>
        <begin position="17"/>
        <end position="287"/>
    </location>
</feature>
<evidence type="ECO:0000256" key="5">
    <source>
        <dbReference type="ARBA" id="ARBA00037900"/>
    </source>
</evidence>
<comment type="pathway">
    <text evidence="5">Cofactor biosynthesis; nicotinate biosynthesis; nicotinate from nicotinamide: step 1/1.</text>
</comment>
<sequence>MLLWLPWLSLAAVAAAVSVVRAGGAQSDKVALIIIDVQDSFLPGGSLAVDEGEEVIPVINKIRQDFKDDLALVILSQDWHCPDHVSFASQHAGATPLTVVNLTYNAEGRLCRTASLPRHYPHAVDCDEGNADVTHVVTQTLWPDHCIQDVTSGPTSAAFSPALTIEDSDIVVKKGYRCDIDSYSAFFDNGGFTQTELHSVLQQHNVGTVVVTGIALDFCVFYTAKDAHKLGYNVITVTDACRGSGPASVADALRDMEKTGIVLAESRDLRAALDEVRKRTAQRHTDL</sequence>
<evidence type="ECO:0000256" key="2">
    <source>
        <dbReference type="ARBA" id="ARBA00022642"/>
    </source>
</evidence>
<dbReference type="InterPro" id="IPR036380">
    <property type="entry name" value="Isochorismatase-like_sf"/>
</dbReference>
<accession>A0ABD0JLU6</accession>
<name>A0ABD0JLU6_9CAEN</name>
<keyword evidence="4" id="KW-0378">Hydrolase</keyword>
<keyword evidence="8" id="KW-0732">Signal</keyword>
<dbReference type="Proteomes" id="UP001519460">
    <property type="component" value="Unassembled WGS sequence"/>
</dbReference>
<dbReference type="GO" id="GO:0008936">
    <property type="term" value="F:nicotinamidase activity"/>
    <property type="evidence" value="ECO:0007669"/>
    <property type="project" value="UniProtKB-EC"/>
</dbReference>
<gene>
    <name evidence="10" type="ORF">BaRGS_00033104</name>
</gene>
<dbReference type="GO" id="GO:0046872">
    <property type="term" value="F:metal ion binding"/>
    <property type="evidence" value="ECO:0007669"/>
    <property type="project" value="UniProtKB-KW"/>
</dbReference>
<dbReference type="PANTHER" id="PTHR11080:SF2">
    <property type="entry name" value="LD05707P"/>
    <property type="match status" value="1"/>
</dbReference>
<feature type="signal peptide" evidence="8">
    <location>
        <begin position="1"/>
        <end position="16"/>
    </location>
</feature>
<keyword evidence="3" id="KW-0479">Metal-binding</keyword>
<comment type="similarity">
    <text evidence="1">Belongs to the isochorismatase family.</text>
</comment>
<dbReference type="GO" id="GO:0019363">
    <property type="term" value="P:pyridine nucleotide biosynthetic process"/>
    <property type="evidence" value="ECO:0007669"/>
    <property type="project" value="UniProtKB-KW"/>
</dbReference>
<evidence type="ECO:0000256" key="1">
    <source>
        <dbReference type="ARBA" id="ARBA00006336"/>
    </source>
</evidence>
<dbReference type="Gene3D" id="3.40.50.850">
    <property type="entry name" value="Isochorismatase-like"/>
    <property type="match status" value="1"/>
</dbReference>
<evidence type="ECO:0000256" key="3">
    <source>
        <dbReference type="ARBA" id="ARBA00022723"/>
    </source>
</evidence>
<keyword evidence="2" id="KW-0662">Pyridine nucleotide biosynthesis</keyword>
<dbReference type="Pfam" id="PF00857">
    <property type="entry name" value="Isochorismatase"/>
    <property type="match status" value="1"/>
</dbReference>